<evidence type="ECO:0000313" key="1">
    <source>
        <dbReference type="EMBL" id="OWF56321.1"/>
    </source>
</evidence>
<dbReference type="Gene3D" id="1.25.10.10">
    <property type="entry name" value="Leucine-rich Repeat Variant"/>
    <property type="match status" value="1"/>
</dbReference>
<name>A0A210R605_MIZYE</name>
<dbReference type="SUPFAM" id="SSF48371">
    <property type="entry name" value="ARM repeat"/>
    <property type="match status" value="1"/>
</dbReference>
<dbReference type="Proteomes" id="UP000242188">
    <property type="component" value="Unassembled WGS sequence"/>
</dbReference>
<dbReference type="InterPro" id="IPR011989">
    <property type="entry name" value="ARM-like"/>
</dbReference>
<proteinExistence type="predicted"/>
<dbReference type="AlphaFoldDB" id="A0A210R605"/>
<organism evidence="1 2">
    <name type="scientific">Mizuhopecten yessoensis</name>
    <name type="common">Japanese scallop</name>
    <name type="synonym">Patinopecten yessoensis</name>
    <dbReference type="NCBI Taxonomy" id="6573"/>
    <lineage>
        <taxon>Eukaryota</taxon>
        <taxon>Metazoa</taxon>
        <taxon>Spiralia</taxon>
        <taxon>Lophotrochozoa</taxon>
        <taxon>Mollusca</taxon>
        <taxon>Bivalvia</taxon>
        <taxon>Autobranchia</taxon>
        <taxon>Pteriomorphia</taxon>
        <taxon>Pectinida</taxon>
        <taxon>Pectinoidea</taxon>
        <taxon>Pectinidae</taxon>
        <taxon>Mizuhopecten</taxon>
    </lineage>
</organism>
<dbReference type="InterPro" id="IPR042462">
    <property type="entry name" value="ARMC7"/>
</dbReference>
<dbReference type="OrthoDB" id="201709at2759"/>
<dbReference type="InterPro" id="IPR016024">
    <property type="entry name" value="ARM-type_fold"/>
</dbReference>
<reference evidence="1 2" key="1">
    <citation type="journal article" date="2017" name="Nat. Ecol. Evol.">
        <title>Scallop genome provides insights into evolution of bilaterian karyotype and development.</title>
        <authorList>
            <person name="Wang S."/>
            <person name="Zhang J."/>
            <person name="Jiao W."/>
            <person name="Li J."/>
            <person name="Xun X."/>
            <person name="Sun Y."/>
            <person name="Guo X."/>
            <person name="Huan P."/>
            <person name="Dong B."/>
            <person name="Zhang L."/>
            <person name="Hu X."/>
            <person name="Sun X."/>
            <person name="Wang J."/>
            <person name="Zhao C."/>
            <person name="Wang Y."/>
            <person name="Wang D."/>
            <person name="Huang X."/>
            <person name="Wang R."/>
            <person name="Lv J."/>
            <person name="Li Y."/>
            <person name="Zhang Z."/>
            <person name="Liu B."/>
            <person name="Lu W."/>
            <person name="Hui Y."/>
            <person name="Liang J."/>
            <person name="Zhou Z."/>
            <person name="Hou R."/>
            <person name="Li X."/>
            <person name="Liu Y."/>
            <person name="Li H."/>
            <person name="Ning X."/>
            <person name="Lin Y."/>
            <person name="Zhao L."/>
            <person name="Xing Q."/>
            <person name="Dou J."/>
            <person name="Li Y."/>
            <person name="Mao J."/>
            <person name="Guo H."/>
            <person name="Dou H."/>
            <person name="Li T."/>
            <person name="Mu C."/>
            <person name="Jiang W."/>
            <person name="Fu Q."/>
            <person name="Fu X."/>
            <person name="Miao Y."/>
            <person name="Liu J."/>
            <person name="Yu Q."/>
            <person name="Li R."/>
            <person name="Liao H."/>
            <person name="Li X."/>
            <person name="Kong Y."/>
            <person name="Jiang Z."/>
            <person name="Chourrout D."/>
            <person name="Li R."/>
            <person name="Bao Z."/>
        </authorList>
    </citation>
    <scope>NUCLEOTIDE SEQUENCE [LARGE SCALE GENOMIC DNA]</scope>
    <source>
        <strain evidence="1 2">PY_sf001</strain>
    </source>
</reference>
<dbReference type="EMBL" id="NEDP02000216">
    <property type="protein sequence ID" value="OWF56321.1"/>
    <property type="molecule type" value="Genomic_DNA"/>
</dbReference>
<protein>
    <submittedName>
        <fullName evidence="1">Armadillo repeat-containing protein 7</fullName>
    </submittedName>
</protein>
<dbReference type="PANTHER" id="PTHR46263:SF1">
    <property type="entry name" value="ARMADILLO REPEAT-CONTAINING PROTEIN 7"/>
    <property type="match status" value="1"/>
</dbReference>
<keyword evidence="2" id="KW-1185">Reference proteome</keyword>
<comment type="caution">
    <text evidence="1">The sequence shown here is derived from an EMBL/GenBank/DDBJ whole genome shotgun (WGS) entry which is preliminary data.</text>
</comment>
<dbReference type="PANTHER" id="PTHR46263">
    <property type="entry name" value="ARMADILLO REPEAT-CONTAINING PROTEIN 7"/>
    <property type="match status" value="1"/>
</dbReference>
<accession>A0A210R605</accession>
<evidence type="ECO:0000313" key="2">
    <source>
        <dbReference type="Proteomes" id="UP000242188"/>
    </source>
</evidence>
<gene>
    <name evidence="1" type="ORF">KP79_PYT08277</name>
</gene>
<sequence length="197" mass="22124">MFSSQEQLDKKTGEYGIGRFNYLQSLVTEFQDTDSNESKQQIIANLANFAYDPINYGHFQVLNIVDLFLDTLEEPDEKLVEYAIGGICNCCLDKKIKQQIIQHEGVKLVAGCLSSPNEETVLSTITTLMYLTTPESKKEITALPIVECMLRFSEANNKRLSNLAKVFLKDYCSVSQLDAAKQIQQQMSGLSQSSEDT</sequence>
<dbReference type="STRING" id="6573.A0A210R605"/>